<dbReference type="AlphaFoldDB" id="A0AAD7J3K3"/>
<proteinExistence type="predicted"/>
<feature type="compositionally biased region" description="Basic and acidic residues" evidence="1">
    <location>
        <begin position="86"/>
        <end position="117"/>
    </location>
</feature>
<feature type="region of interest" description="Disordered" evidence="1">
    <location>
        <begin position="86"/>
        <end position="151"/>
    </location>
</feature>
<evidence type="ECO:0000259" key="2">
    <source>
        <dbReference type="Pfam" id="PF02179"/>
    </source>
</evidence>
<dbReference type="PROSITE" id="PS50096">
    <property type="entry name" value="IQ"/>
    <property type="match status" value="1"/>
</dbReference>
<sequence>MFSFYPRPQSYYSPSPYQTYHQPSPYARALAQQQQQQRARAIAQETERQRAARSRYFPEGYDYQPESDEEDYYLTPRQRAFIEAKRRQEALEQRRQAAARMAHENAMEQARNPEKESTPPQSPLRRSASPSATRTPTPPPVVSPPSPSPELLEEAATKIQTKYRIHRSLRAISELASQFESLKSTFVNPTTIDYQAGDGTIVSVPVPATPTSAPAESAKLAFTPTNVPLHTYSELLSRLLVALDGVESRGDRGLRERRRSVVRAVEAEAARVEALWRSVWASHLEQEQQQRVNEEEEEVCAMVVDEAVAPLPELATPESESDVEPELPTPPATPAAAPELVLSPEPAQDDAVIIEMPEEDEKVSGDDFVLV</sequence>
<dbReference type="Pfam" id="PF02179">
    <property type="entry name" value="BAG"/>
    <property type="match status" value="1"/>
</dbReference>
<evidence type="ECO:0000313" key="3">
    <source>
        <dbReference type="EMBL" id="KAJ7756240.1"/>
    </source>
</evidence>
<comment type="caution">
    <text evidence="3">The sequence shown here is derived from an EMBL/GenBank/DDBJ whole genome shotgun (WGS) entry which is preliminary data.</text>
</comment>
<feature type="compositionally biased region" description="Low complexity" evidence="1">
    <location>
        <begin position="1"/>
        <end position="44"/>
    </location>
</feature>
<dbReference type="InterPro" id="IPR003103">
    <property type="entry name" value="BAG_domain"/>
</dbReference>
<name>A0AAD7J3K3_9AGAR</name>
<keyword evidence="4" id="KW-1185">Reference proteome</keyword>
<feature type="region of interest" description="Disordered" evidence="1">
    <location>
        <begin position="315"/>
        <end position="350"/>
    </location>
</feature>
<dbReference type="GO" id="GO:0051087">
    <property type="term" value="F:protein-folding chaperone binding"/>
    <property type="evidence" value="ECO:0007669"/>
    <property type="project" value="InterPro"/>
</dbReference>
<dbReference type="EMBL" id="JARKIB010000047">
    <property type="protein sequence ID" value="KAJ7756240.1"/>
    <property type="molecule type" value="Genomic_DNA"/>
</dbReference>
<dbReference type="Proteomes" id="UP001215598">
    <property type="component" value="Unassembled WGS sequence"/>
</dbReference>
<protein>
    <recommendedName>
        <fullName evidence="2">BAG domain-containing protein</fullName>
    </recommendedName>
</protein>
<feature type="compositionally biased region" description="Pro residues" evidence="1">
    <location>
        <begin position="136"/>
        <end position="148"/>
    </location>
</feature>
<evidence type="ECO:0000256" key="1">
    <source>
        <dbReference type="SAM" id="MobiDB-lite"/>
    </source>
</evidence>
<reference evidence="3" key="1">
    <citation type="submission" date="2023-03" db="EMBL/GenBank/DDBJ databases">
        <title>Massive genome expansion in bonnet fungi (Mycena s.s.) driven by repeated elements and novel gene families across ecological guilds.</title>
        <authorList>
            <consortium name="Lawrence Berkeley National Laboratory"/>
            <person name="Harder C.B."/>
            <person name="Miyauchi S."/>
            <person name="Viragh M."/>
            <person name="Kuo A."/>
            <person name="Thoen E."/>
            <person name="Andreopoulos B."/>
            <person name="Lu D."/>
            <person name="Skrede I."/>
            <person name="Drula E."/>
            <person name="Henrissat B."/>
            <person name="Morin E."/>
            <person name="Kohler A."/>
            <person name="Barry K."/>
            <person name="LaButti K."/>
            <person name="Morin E."/>
            <person name="Salamov A."/>
            <person name="Lipzen A."/>
            <person name="Mereny Z."/>
            <person name="Hegedus B."/>
            <person name="Baldrian P."/>
            <person name="Stursova M."/>
            <person name="Weitz H."/>
            <person name="Taylor A."/>
            <person name="Grigoriev I.V."/>
            <person name="Nagy L.G."/>
            <person name="Martin F."/>
            <person name="Kauserud H."/>
        </authorList>
    </citation>
    <scope>NUCLEOTIDE SEQUENCE</scope>
    <source>
        <strain evidence="3">CBHHK182m</strain>
    </source>
</reference>
<accession>A0AAD7J3K3</accession>
<evidence type="ECO:0000313" key="4">
    <source>
        <dbReference type="Proteomes" id="UP001215598"/>
    </source>
</evidence>
<dbReference type="SUPFAM" id="SSF63491">
    <property type="entry name" value="BAG domain"/>
    <property type="match status" value="1"/>
</dbReference>
<feature type="compositionally biased region" description="Low complexity" evidence="1">
    <location>
        <begin position="123"/>
        <end position="135"/>
    </location>
</feature>
<feature type="region of interest" description="Disordered" evidence="1">
    <location>
        <begin position="1"/>
        <end position="72"/>
    </location>
</feature>
<gene>
    <name evidence="3" type="ORF">B0H16DRAFT_1539102</name>
</gene>
<organism evidence="3 4">
    <name type="scientific">Mycena metata</name>
    <dbReference type="NCBI Taxonomy" id="1033252"/>
    <lineage>
        <taxon>Eukaryota</taxon>
        <taxon>Fungi</taxon>
        <taxon>Dikarya</taxon>
        <taxon>Basidiomycota</taxon>
        <taxon>Agaricomycotina</taxon>
        <taxon>Agaricomycetes</taxon>
        <taxon>Agaricomycetidae</taxon>
        <taxon>Agaricales</taxon>
        <taxon>Marasmiineae</taxon>
        <taxon>Mycenaceae</taxon>
        <taxon>Mycena</taxon>
    </lineage>
</organism>
<dbReference type="InterPro" id="IPR036533">
    <property type="entry name" value="BAG_dom_sf"/>
</dbReference>
<feature type="domain" description="BAG" evidence="2">
    <location>
        <begin position="232"/>
        <end position="274"/>
    </location>
</feature>
<dbReference type="Gene3D" id="1.20.58.120">
    <property type="entry name" value="BAG domain"/>
    <property type="match status" value="1"/>
</dbReference>